<dbReference type="GO" id="GO:0005737">
    <property type="term" value="C:cytoplasm"/>
    <property type="evidence" value="ECO:0007669"/>
    <property type="project" value="UniProtKB-SubCell"/>
</dbReference>
<evidence type="ECO:0000256" key="4">
    <source>
        <dbReference type="HAMAP-Rule" id="MF_01477"/>
    </source>
</evidence>
<keyword evidence="6" id="KW-1185">Reference proteome</keyword>
<proteinExistence type="inferred from homology"/>
<comment type="subunit">
    <text evidence="4">Interacts with ribosomal protein uL14 (rplN).</text>
</comment>
<dbReference type="PANTHER" id="PTHR21043:SF0">
    <property type="entry name" value="MITOCHONDRIAL ASSEMBLY OF RIBOSOMAL LARGE SUBUNIT PROTEIN 1"/>
    <property type="match status" value="1"/>
</dbReference>
<dbReference type="HAMAP" id="MF_01477">
    <property type="entry name" value="Iojap_RsfS"/>
    <property type="match status" value="1"/>
</dbReference>
<dbReference type="PANTHER" id="PTHR21043">
    <property type="entry name" value="IOJAP SUPERFAMILY ORTHOLOG"/>
    <property type="match status" value="1"/>
</dbReference>
<dbReference type="InterPro" id="IPR004394">
    <property type="entry name" value="Iojap/RsfS/C7orf30"/>
</dbReference>
<evidence type="ECO:0000313" key="5">
    <source>
        <dbReference type="EMBL" id="MBE0345520.1"/>
    </source>
</evidence>
<gene>
    <name evidence="5" type="primary">ybeB</name>
    <name evidence="4" type="synonym">rsfS</name>
    <name evidence="5" type="ORF">PPEP_a0413</name>
</gene>
<comment type="similarity">
    <text evidence="1 4">Belongs to the Iojap/RsfS family.</text>
</comment>
<dbReference type="Gene3D" id="3.30.460.10">
    <property type="entry name" value="Beta Polymerase, domain 2"/>
    <property type="match status" value="1"/>
</dbReference>
<reference evidence="5 6" key="1">
    <citation type="submission" date="2015-06" db="EMBL/GenBank/DDBJ databases">
        <title>Genome sequence of Pseudoalteromonas peptidolytica.</title>
        <authorList>
            <person name="Xie B.-B."/>
            <person name="Rong J.-C."/>
            <person name="Qin Q.-L."/>
            <person name="Zhang Y.-Z."/>
        </authorList>
    </citation>
    <scope>NUCLEOTIDE SEQUENCE [LARGE SCALE GENOMIC DNA]</scope>
    <source>
        <strain evidence="5 6">F12-50-A1</strain>
    </source>
</reference>
<protein>
    <recommendedName>
        <fullName evidence="4">Ribosomal silencing factor RsfS</fullName>
    </recommendedName>
</protein>
<dbReference type="Pfam" id="PF02410">
    <property type="entry name" value="RsfS"/>
    <property type="match status" value="1"/>
</dbReference>
<dbReference type="GO" id="GO:0090071">
    <property type="term" value="P:negative regulation of ribosome biogenesis"/>
    <property type="evidence" value="ECO:0007669"/>
    <property type="project" value="UniProtKB-UniRule"/>
</dbReference>
<accession>A0A8I0MUK2</accession>
<dbReference type="InterPro" id="IPR043519">
    <property type="entry name" value="NT_sf"/>
</dbReference>
<dbReference type="SUPFAM" id="SSF81301">
    <property type="entry name" value="Nucleotidyltransferase"/>
    <property type="match status" value="1"/>
</dbReference>
<sequence>MLIKPIKRVKITDYLNNRDRNLDSQQLVDFALDKVDDMKARDIVKLDVRDTSSITDYLVICTGTSKRHVQSIADHVAKEARHAGESPLGHEGQNVGEWVLVDLGDVVVHVMQDETRGFYDLEKLWG</sequence>
<comment type="function">
    <text evidence="4">Functions as a ribosomal silencing factor. Interacts with ribosomal protein uL14 (rplN), blocking formation of intersubunit bridge B8. Prevents association of the 30S and 50S ribosomal subunits and the formation of functional ribosomes, thus repressing translation.</text>
</comment>
<dbReference type="NCBIfam" id="TIGR00090">
    <property type="entry name" value="rsfS_iojap_ybeB"/>
    <property type="match status" value="1"/>
</dbReference>
<keyword evidence="3 4" id="KW-0678">Repressor</keyword>
<evidence type="ECO:0000313" key="6">
    <source>
        <dbReference type="Proteomes" id="UP000660708"/>
    </source>
</evidence>
<keyword evidence="2 4" id="KW-0963">Cytoplasm</keyword>
<keyword evidence="4" id="KW-0810">Translation regulation</keyword>
<dbReference type="AlphaFoldDB" id="A0A8I0MUK2"/>
<comment type="subcellular location">
    <subcellularLocation>
        <location evidence="4">Cytoplasm</location>
    </subcellularLocation>
</comment>
<organism evidence="5 6">
    <name type="scientific">Pseudoalteromonas peptidolytica F12-50-A1</name>
    <dbReference type="NCBI Taxonomy" id="1315280"/>
    <lineage>
        <taxon>Bacteria</taxon>
        <taxon>Pseudomonadati</taxon>
        <taxon>Pseudomonadota</taxon>
        <taxon>Gammaproteobacteria</taxon>
        <taxon>Alteromonadales</taxon>
        <taxon>Pseudoalteromonadaceae</taxon>
        <taxon>Pseudoalteromonas</taxon>
    </lineage>
</organism>
<evidence type="ECO:0000256" key="3">
    <source>
        <dbReference type="ARBA" id="ARBA00022491"/>
    </source>
</evidence>
<dbReference type="GO" id="GO:0017148">
    <property type="term" value="P:negative regulation of translation"/>
    <property type="evidence" value="ECO:0007669"/>
    <property type="project" value="UniProtKB-UniRule"/>
</dbReference>
<dbReference type="EMBL" id="AQHF01000020">
    <property type="protein sequence ID" value="MBE0345520.1"/>
    <property type="molecule type" value="Genomic_DNA"/>
</dbReference>
<comment type="caution">
    <text evidence="5">The sequence shown here is derived from an EMBL/GenBank/DDBJ whole genome shotgun (WGS) entry which is preliminary data.</text>
</comment>
<dbReference type="GO" id="GO:0042256">
    <property type="term" value="P:cytosolic ribosome assembly"/>
    <property type="evidence" value="ECO:0007669"/>
    <property type="project" value="UniProtKB-UniRule"/>
</dbReference>
<evidence type="ECO:0000256" key="1">
    <source>
        <dbReference type="ARBA" id="ARBA00010574"/>
    </source>
</evidence>
<name>A0A8I0MUK2_9GAMM</name>
<evidence type="ECO:0000256" key="2">
    <source>
        <dbReference type="ARBA" id="ARBA00022490"/>
    </source>
</evidence>
<dbReference type="FunFam" id="3.30.460.10:FF:000004">
    <property type="entry name" value="Ribosomal silencing factor RsfS"/>
    <property type="match status" value="1"/>
</dbReference>
<dbReference type="Proteomes" id="UP000660708">
    <property type="component" value="Unassembled WGS sequence"/>
</dbReference>
<dbReference type="GO" id="GO:0043023">
    <property type="term" value="F:ribosomal large subunit binding"/>
    <property type="evidence" value="ECO:0007669"/>
    <property type="project" value="TreeGrafter"/>
</dbReference>